<gene>
    <name evidence="6" type="ORF">Lsan_4147</name>
</gene>
<dbReference type="SUPFAM" id="SSF90123">
    <property type="entry name" value="ABC transporter transmembrane region"/>
    <property type="match status" value="1"/>
</dbReference>
<keyword evidence="6" id="KW-0067">ATP-binding</keyword>
<evidence type="ECO:0000256" key="1">
    <source>
        <dbReference type="ARBA" id="ARBA00004651"/>
    </source>
</evidence>
<keyword evidence="3 5" id="KW-1133">Transmembrane helix</keyword>
<dbReference type="STRING" id="45074.Lsan_4147"/>
<keyword evidence="4 5" id="KW-0472">Membrane</keyword>
<dbReference type="GO" id="GO:0005886">
    <property type="term" value="C:plasma membrane"/>
    <property type="evidence" value="ECO:0007669"/>
    <property type="project" value="UniProtKB-SubCell"/>
</dbReference>
<comment type="subcellular location">
    <subcellularLocation>
        <location evidence="1">Cell membrane</location>
        <topology evidence="1">Multi-pass membrane protein</topology>
    </subcellularLocation>
</comment>
<evidence type="ECO:0000256" key="4">
    <source>
        <dbReference type="ARBA" id="ARBA00023136"/>
    </source>
</evidence>
<feature type="transmembrane region" description="Helical" evidence="5">
    <location>
        <begin position="63"/>
        <end position="82"/>
    </location>
</feature>
<evidence type="ECO:0000256" key="2">
    <source>
        <dbReference type="ARBA" id="ARBA00022692"/>
    </source>
</evidence>
<evidence type="ECO:0000313" key="7">
    <source>
        <dbReference type="Proteomes" id="UP000054703"/>
    </source>
</evidence>
<name>A0A0W0Y9U1_9GAMM</name>
<reference evidence="6 7" key="1">
    <citation type="submission" date="2015-11" db="EMBL/GenBank/DDBJ databases">
        <title>Genomic analysis of 38 Legionella species identifies large and diverse effector repertoires.</title>
        <authorList>
            <person name="Burstein D."/>
            <person name="Amaro F."/>
            <person name="Zusman T."/>
            <person name="Lifshitz Z."/>
            <person name="Cohen O."/>
            <person name="Gilbert J.A."/>
            <person name="Pupko T."/>
            <person name="Shuman H.A."/>
            <person name="Segal G."/>
        </authorList>
    </citation>
    <scope>NUCLEOTIDE SEQUENCE [LARGE SCALE GENOMIC DNA]</scope>
    <source>
        <strain evidence="6 7">SC-63-C7</strain>
    </source>
</reference>
<dbReference type="RefSeq" id="WP_133134237.1">
    <property type="nucleotide sequence ID" value="NZ_CAAAIH010000008.1"/>
</dbReference>
<accession>A0A0W0Y9U1</accession>
<evidence type="ECO:0000256" key="5">
    <source>
        <dbReference type="SAM" id="Phobius"/>
    </source>
</evidence>
<keyword evidence="7" id="KW-1185">Reference proteome</keyword>
<dbReference type="EMBL" id="LNYU01000091">
    <property type="protein sequence ID" value="KTD53737.1"/>
    <property type="molecule type" value="Genomic_DNA"/>
</dbReference>
<evidence type="ECO:0000256" key="3">
    <source>
        <dbReference type="ARBA" id="ARBA00022989"/>
    </source>
</evidence>
<dbReference type="InterPro" id="IPR036640">
    <property type="entry name" value="ABC1_TM_sf"/>
</dbReference>
<dbReference type="Gene3D" id="1.20.1560.10">
    <property type="entry name" value="ABC transporter type 1, transmembrane domain"/>
    <property type="match status" value="1"/>
</dbReference>
<dbReference type="AlphaFoldDB" id="A0A0W0Y9U1"/>
<keyword evidence="2 5" id="KW-0812">Transmembrane</keyword>
<dbReference type="OrthoDB" id="9930788at2"/>
<comment type="caution">
    <text evidence="6">The sequence shown here is derived from an EMBL/GenBank/DDBJ whole genome shotgun (WGS) entry which is preliminary data.</text>
</comment>
<protein>
    <submittedName>
        <fullName evidence="6">Multidrug resistance ABC transporter ATP-binding protein</fullName>
    </submittedName>
</protein>
<dbReference type="PATRIC" id="fig|45074.5.peg.4455"/>
<proteinExistence type="predicted"/>
<dbReference type="Proteomes" id="UP000054703">
    <property type="component" value="Unassembled WGS sequence"/>
</dbReference>
<feature type="transmembrane region" description="Helical" evidence="5">
    <location>
        <begin position="28"/>
        <end position="51"/>
    </location>
</feature>
<keyword evidence="6" id="KW-0547">Nucleotide-binding</keyword>
<dbReference type="GO" id="GO:0005524">
    <property type="term" value="F:ATP binding"/>
    <property type="evidence" value="ECO:0007669"/>
    <property type="project" value="UniProtKB-KW"/>
</dbReference>
<sequence length="132" mass="15329">MSQNNGNKTSSVLNLLFDYMRHHKSSTFFFVAFGLFWAFTLPYMSYLFGVIIDRIKTQGIESVSVYSFVLIPLCLYISIHVLRSVGYYTNGLFSLLSIPAYKSETVKNIFTHLGKQSIDYFEEKNQDFYLIK</sequence>
<organism evidence="6 7">
    <name type="scientific">Legionella santicrucis</name>
    <dbReference type="NCBI Taxonomy" id="45074"/>
    <lineage>
        <taxon>Bacteria</taxon>
        <taxon>Pseudomonadati</taxon>
        <taxon>Pseudomonadota</taxon>
        <taxon>Gammaproteobacteria</taxon>
        <taxon>Legionellales</taxon>
        <taxon>Legionellaceae</taxon>
        <taxon>Legionella</taxon>
    </lineage>
</organism>
<evidence type="ECO:0000313" key="6">
    <source>
        <dbReference type="EMBL" id="KTD53737.1"/>
    </source>
</evidence>